<protein>
    <submittedName>
        <fullName evidence="2">Uncharacterized protein</fullName>
    </submittedName>
</protein>
<evidence type="ECO:0000256" key="1">
    <source>
        <dbReference type="SAM" id="Phobius"/>
    </source>
</evidence>
<reference evidence="2 3" key="1">
    <citation type="submission" date="2019-03" db="EMBL/GenBank/DDBJ databases">
        <title>First draft genome of Liparis tanakae, snailfish: a comprehensive survey of snailfish specific genes.</title>
        <authorList>
            <person name="Kim W."/>
            <person name="Song I."/>
            <person name="Jeong J.-H."/>
            <person name="Kim D."/>
            <person name="Kim S."/>
            <person name="Ryu S."/>
            <person name="Song J.Y."/>
            <person name="Lee S.K."/>
        </authorList>
    </citation>
    <scope>NUCLEOTIDE SEQUENCE [LARGE SCALE GENOMIC DNA]</scope>
    <source>
        <tissue evidence="2">Muscle</tissue>
    </source>
</reference>
<gene>
    <name evidence="2" type="ORF">EYF80_010867</name>
</gene>
<dbReference type="AlphaFoldDB" id="A0A4Z2IMD1"/>
<dbReference type="EMBL" id="SRLO01000069">
    <property type="protein sequence ID" value="TNN78941.1"/>
    <property type="molecule type" value="Genomic_DNA"/>
</dbReference>
<proteinExistence type="predicted"/>
<keyword evidence="1" id="KW-0472">Membrane</keyword>
<dbReference type="Proteomes" id="UP000314294">
    <property type="component" value="Unassembled WGS sequence"/>
</dbReference>
<accession>A0A4Z2IMD1</accession>
<keyword evidence="1" id="KW-0812">Transmembrane</keyword>
<keyword evidence="3" id="KW-1185">Reference proteome</keyword>
<keyword evidence="1" id="KW-1133">Transmembrane helix</keyword>
<organism evidence="2 3">
    <name type="scientific">Liparis tanakae</name>
    <name type="common">Tanaka's snailfish</name>
    <dbReference type="NCBI Taxonomy" id="230148"/>
    <lineage>
        <taxon>Eukaryota</taxon>
        <taxon>Metazoa</taxon>
        <taxon>Chordata</taxon>
        <taxon>Craniata</taxon>
        <taxon>Vertebrata</taxon>
        <taxon>Euteleostomi</taxon>
        <taxon>Actinopterygii</taxon>
        <taxon>Neopterygii</taxon>
        <taxon>Teleostei</taxon>
        <taxon>Neoteleostei</taxon>
        <taxon>Acanthomorphata</taxon>
        <taxon>Eupercaria</taxon>
        <taxon>Perciformes</taxon>
        <taxon>Cottioidei</taxon>
        <taxon>Cottales</taxon>
        <taxon>Liparidae</taxon>
        <taxon>Liparis</taxon>
    </lineage>
</organism>
<comment type="caution">
    <text evidence="2">The sequence shown here is derived from an EMBL/GenBank/DDBJ whole genome shotgun (WGS) entry which is preliminary data.</text>
</comment>
<feature type="transmembrane region" description="Helical" evidence="1">
    <location>
        <begin position="189"/>
        <end position="208"/>
    </location>
</feature>
<evidence type="ECO:0000313" key="2">
    <source>
        <dbReference type="EMBL" id="TNN78941.1"/>
    </source>
</evidence>
<sequence>MRIQWIEMTPYAVSCQHASRANQSSSLFRTVGSHCDLHRRLCHLLTALRGQKEEEQGLTWSRRNIKIKIIKILTRKRLDLETISHCDAHGAPGFLRLLGDGAVVLRLILSQRGVRLREQRRSAPQGPLQQEPPGGHQLAVALRVGEGVARAAGADAPGGRAARRRGRQRLLPQLVSHLEDGQLMKTSRYAFIHLLMGVVCRLTLSLTVGRSWMRMKRKATTGRMQSREVRKMVSQTLGWIREFLAVPGISKTRQTPSARIPR</sequence>
<name>A0A4Z2IMD1_9TELE</name>
<evidence type="ECO:0000313" key="3">
    <source>
        <dbReference type="Proteomes" id="UP000314294"/>
    </source>
</evidence>